<dbReference type="GO" id="GO:0030026">
    <property type="term" value="P:intracellular manganese ion homeostasis"/>
    <property type="evidence" value="ECO:0007669"/>
    <property type="project" value="InterPro"/>
</dbReference>
<dbReference type="EMBL" id="JAGQLH010000031">
    <property type="protein sequence ID" value="MCA9385613.1"/>
    <property type="molecule type" value="Genomic_DNA"/>
</dbReference>
<name>A0A955L7V0_9BACT</name>
<comment type="caution">
    <text evidence="6">The sequence shown here is derived from an EMBL/GenBank/DDBJ whole genome shotgun (WGS) entry which is preliminary data.</text>
</comment>
<comment type="subcellular location">
    <subcellularLocation>
        <location evidence="1">Endomembrane system</location>
        <topology evidence="1">Multi-pass membrane protein</topology>
    </subcellularLocation>
</comment>
<sequence length="248" mass="27740">MSITNYTEEQLQKHLHEEHKQSPFSEYIKEIVYGGNDGIVTTFAVVAGFTGANTGDIATFSFITVLLFGLANLFADASSMGLGNFLSIRSEQGLYKKSRRIERRQIKNDPELEKAQTVYLLKKQGFEEEDAKSMTELYAKNPEYWTDFMMKYELGMAENEENPFYTGIATFLSFIVFGFIPLSPYLVISDVTYAFIASCGGTLLALTLLGIMRWFATKENIVRAVLEVVLIGGISAVVAFVVGLFFRG</sequence>
<dbReference type="PANTHER" id="PTHR31851">
    <property type="entry name" value="FE(2+)/MN(2+) TRANSPORTER PCL1"/>
    <property type="match status" value="1"/>
</dbReference>
<dbReference type="GO" id="GO:0012505">
    <property type="term" value="C:endomembrane system"/>
    <property type="evidence" value="ECO:0007669"/>
    <property type="project" value="UniProtKB-SubCell"/>
</dbReference>
<dbReference type="Proteomes" id="UP000754563">
    <property type="component" value="Unassembled WGS sequence"/>
</dbReference>
<dbReference type="InterPro" id="IPR008217">
    <property type="entry name" value="Ccc1_fam"/>
</dbReference>
<evidence type="ECO:0000256" key="4">
    <source>
        <dbReference type="ARBA" id="ARBA00023136"/>
    </source>
</evidence>
<feature type="transmembrane region" description="Helical" evidence="5">
    <location>
        <begin position="57"/>
        <end position="75"/>
    </location>
</feature>
<evidence type="ECO:0000256" key="2">
    <source>
        <dbReference type="ARBA" id="ARBA00022692"/>
    </source>
</evidence>
<protein>
    <submittedName>
        <fullName evidence="6">VIT1/CCC1 transporter family protein</fullName>
    </submittedName>
</protein>
<feature type="transmembrane region" description="Helical" evidence="5">
    <location>
        <begin position="224"/>
        <end position="246"/>
    </location>
</feature>
<feature type="transmembrane region" description="Helical" evidence="5">
    <location>
        <begin position="193"/>
        <end position="212"/>
    </location>
</feature>
<dbReference type="AlphaFoldDB" id="A0A955L7V0"/>
<feature type="transmembrane region" description="Helical" evidence="5">
    <location>
        <begin position="164"/>
        <end position="187"/>
    </location>
</feature>
<reference evidence="6" key="1">
    <citation type="submission" date="2020-04" db="EMBL/GenBank/DDBJ databases">
        <authorList>
            <person name="Zhang T."/>
        </authorList>
    </citation>
    <scope>NUCLEOTIDE SEQUENCE</scope>
    <source>
        <strain evidence="6">HKST-UBA11</strain>
    </source>
</reference>
<keyword evidence="2 5" id="KW-0812">Transmembrane</keyword>
<dbReference type="Pfam" id="PF01988">
    <property type="entry name" value="VIT1"/>
    <property type="match status" value="1"/>
</dbReference>
<evidence type="ECO:0000313" key="6">
    <source>
        <dbReference type="EMBL" id="MCA9385613.1"/>
    </source>
</evidence>
<evidence type="ECO:0000256" key="5">
    <source>
        <dbReference type="SAM" id="Phobius"/>
    </source>
</evidence>
<organism evidence="6 7">
    <name type="scientific">Candidatus Dojkabacteria bacterium</name>
    <dbReference type="NCBI Taxonomy" id="2099670"/>
    <lineage>
        <taxon>Bacteria</taxon>
        <taxon>Candidatus Dojkabacteria</taxon>
    </lineage>
</organism>
<dbReference type="GO" id="GO:0005384">
    <property type="term" value="F:manganese ion transmembrane transporter activity"/>
    <property type="evidence" value="ECO:0007669"/>
    <property type="project" value="InterPro"/>
</dbReference>
<reference evidence="6" key="2">
    <citation type="journal article" date="2021" name="Microbiome">
        <title>Successional dynamics and alternative stable states in a saline activated sludge microbial community over 9 years.</title>
        <authorList>
            <person name="Wang Y."/>
            <person name="Ye J."/>
            <person name="Ju F."/>
            <person name="Liu L."/>
            <person name="Boyd J.A."/>
            <person name="Deng Y."/>
            <person name="Parks D.H."/>
            <person name="Jiang X."/>
            <person name="Yin X."/>
            <person name="Woodcroft B.J."/>
            <person name="Tyson G.W."/>
            <person name="Hugenholtz P."/>
            <person name="Polz M.F."/>
            <person name="Zhang T."/>
        </authorList>
    </citation>
    <scope>NUCLEOTIDE SEQUENCE</scope>
    <source>
        <strain evidence="6">HKST-UBA11</strain>
    </source>
</reference>
<keyword evidence="3 5" id="KW-1133">Transmembrane helix</keyword>
<evidence type="ECO:0000256" key="3">
    <source>
        <dbReference type="ARBA" id="ARBA00022989"/>
    </source>
</evidence>
<gene>
    <name evidence="6" type="ORF">KC717_03115</name>
</gene>
<proteinExistence type="predicted"/>
<accession>A0A955L7V0</accession>
<keyword evidence="4 5" id="KW-0472">Membrane</keyword>
<evidence type="ECO:0000313" key="7">
    <source>
        <dbReference type="Proteomes" id="UP000754563"/>
    </source>
</evidence>
<evidence type="ECO:0000256" key="1">
    <source>
        <dbReference type="ARBA" id="ARBA00004127"/>
    </source>
</evidence>